<dbReference type="Proteomes" id="UP000789706">
    <property type="component" value="Unassembled WGS sequence"/>
</dbReference>
<proteinExistence type="predicted"/>
<organism evidence="1 2">
    <name type="scientific">Diversispora eburnea</name>
    <dbReference type="NCBI Taxonomy" id="1213867"/>
    <lineage>
        <taxon>Eukaryota</taxon>
        <taxon>Fungi</taxon>
        <taxon>Fungi incertae sedis</taxon>
        <taxon>Mucoromycota</taxon>
        <taxon>Glomeromycotina</taxon>
        <taxon>Glomeromycetes</taxon>
        <taxon>Diversisporales</taxon>
        <taxon>Diversisporaceae</taxon>
        <taxon>Diversispora</taxon>
    </lineage>
</organism>
<evidence type="ECO:0000313" key="1">
    <source>
        <dbReference type="EMBL" id="CAG8582140.1"/>
    </source>
</evidence>
<keyword evidence="2" id="KW-1185">Reference proteome</keyword>
<protein>
    <submittedName>
        <fullName evidence="1">2224_t:CDS:1</fullName>
    </submittedName>
</protein>
<sequence>MEFPILENRNWIIYRVGGAQLFLVNRNDGSYIIPVAIRNINFESTPNFESYLESNFVVNSFLTNHIVTSNEQKQKSKENYDNTLSITNIIFKKTTNIKEIFKNFRRILQDENNIEEETILIVLNNSDNLTIDIFNWIQKCDNITLLNKPKIRLMNKFGIDTGELIYDIMQIF</sequence>
<accession>A0A9N9G5M7</accession>
<reference evidence="1" key="1">
    <citation type="submission" date="2021-06" db="EMBL/GenBank/DDBJ databases">
        <authorList>
            <person name="Kallberg Y."/>
            <person name="Tangrot J."/>
            <person name="Rosling A."/>
        </authorList>
    </citation>
    <scope>NUCLEOTIDE SEQUENCE</scope>
    <source>
        <strain evidence="1">AZ414A</strain>
    </source>
</reference>
<gene>
    <name evidence="1" type="ORF">DEBURN_LOCUS8626</name>
</gene>
<name>A0A9N9G5M7_9GLOM</name>
<dbReference type="AlphaFoldDB" id="A0A9N9G5M7"/>
<dbReference type="EMBL" id="CAJVPK010001328">
    <property type="protein sequence ID" value="CAG8582140.1"/>
    <property type="molecule type" value="Genomic_DNA"/>
</dbReference>
<evidence type="ECO:0000313" key="2">
    <source>
        <dbReference type="Proteomes" id="UP000789706"/>
    </source>
</evidence>
<comment type="caution">
    <text evidence="1">The sequence shown here is derived from an EMBL/GenBank/DDBJ whole genome shotgun (WGS) entry which is preliminary data.</text>
</comment>